<dbReference type="EMBL" id="JAXIVS010000002">
    <property type="protein sequence ID" value="MDY7226294.1"/>
    <property type="molecule type" value="Genomic_DNA"/>
</dbReference>
<evidence type="ECO:0000313" key="2">
    <source>
        <dbReference type="Proteomes" id="UP001291309"/>
    </source>
</evidence>
<name>A0ABU5GYM7_9BACT</name>
<dbReference type="Gene3D" id="3.40.630.30">
    <property type="match status" value="1"/>
</dbReference>
<protein>
    <submittedName>
        <fullName evidence="1">GNAT family N-acetyltransferase</fullName>
        <ecNumber evidence="1">2.3.1.-</ecNumber>
    </submittedName>
</protein>
<comment type="caution">
    <text evidence="1">The sequence shown here is derived from an EMBL/GenBank/DDBJ whole genome shotgun (WGS) entry which is preliminary data.</text>
</comment>
<dbReference type="RefSeq" id="WP_321545014.1">
    <property type="nucleotide sequence ID" value="NZ_JAXIVS010000002.1"/>
</dbReference>
<keyword evidence="2" id="KW-1185">Reference proteome</keyword>
<keyword evidence="1" id="KW-0012">Acyltransferase</keyword>
<dbReference type="Pfam" id="PF04339">
    <property type="entry name" value="FemAB_like"/>
    <property type="match status" value="1"/>
</dbReference>
<dbReference type="PANTHER" id="PTHR47017">
    <property type="entry name" value="ACYL-COA"/>
    <property type="match status" value="1"/>
</dbReference>
<accession>A0ABU5GYM7</accession>
<dbReference type="GO" id="GO:0016746">
    <property type="term" value="F:acyltransferase activity"/>
    <property type="evidence" value="ECO:0007669"/>
    <property type="project" value="UniProtKB-KW"/>
</dbReference>
<organism evidence="1 2">
    <name type="scientific">Hyalangium rubrum</name>
    <dbReference type="NCBI Taxonomy" id="3103134"/>
    <lineage>
        <taxon>Bacteria</taxon>
        <taxon>Pseudomonadati</taxon>
        <taxon>Myxococcota</taxon>
        <taxon>Myxococcia</taxon>
        <taxon>Myxococcales</taxon>
        <taxon>Cystobacterineae</taxon>
        <taxon>Archangiaceae</taxon>
        <taxon>Hyalangium</taxon>
    </lineage>
</organism>
<evidence type="ECO:0000313" key="1">
    <source>
        <dbReference type="EMBL" id="MDY7226294.1"/>
    </source>
</evidence>
<keyword evidence="1" id="KW-0808">Transferase</keyword>
<dbReference type="EC" id="2.3.1.-" evidence="1"/>
<dbReference type="InterPro" id="IPR016181">
    <property type="entry name" value="Acyl_CoA_acyltransferase"/>
</dbReference>
<proteinExistence type="predicted"/>
<sequence length="388" mass="43532">MRAPSLRLKVLESITDVPAAAWDALISPVAPPFVRHAWLSAMEESGSAQEETGWAPHHLTLWRGDTLVAASPAYRKFHSMGEYIYDFSWAQAASRMGVPYYPKLLLGAPLSPATAPRFLVAEGEDVGEARKALLKAALESAREADCSSVHVLYPTNEEADFLEGQGLARRMTLQFHWKNPGYRTYDDYLGRFSSKRRHQLRRERGAAAEQGITLRTVPGTEFGREHAKRAHDFYAATCERYSWGQVQLTPDFFARVFRAMPESMQLVEAVRDGKVVAGAFNVVSPERLYGRYWGCFEEHPFLHFNVCLYHSVEECIRAGRKVFEPGAGGEHKVARGFEPTAVHSAHHIFDAKLDKAIRDFLRRENAHLAPAVAEAEQLAGLKPWPLEG</sequence>
<dbReference type="SUPFAM" id="SSF55729">
    <property type="entry name" value="Acyl-CoA N-acyltransferases (Nat)"/>
    <property type="match status" value="1"/>
</dbReference>
<gene>
    <name evidence="1" type="ORF">SYV04_07855</name>
</gene>
<dbReference type="InterPro" id="IPR007434">
    <property type="entry name" value="FemAB-like"/>
</dbReference>
<dbReference type="Proteomes" id="UP001291309">
    <property type="component" value="Unassembled WGS sequence"/>
</dbReference>
<dbReference type="PANTHER" id="PTHR47017:SF1">
    <property type="entry name" value="ACYL-COA"/>
    <property type="match status" value="1"/>
</dbReference>
<reference evidence="1 2" key="1">
    <citation type="submission" date="2023-12" db="EMBL/GenBank/DDBJ databases">
        <title>the genome sequence of Hyalangium sp. s54d21.</title>
        <authorList>
            <person name="Zhang X."/>
        </authorList>
    </citation>
    <scope>NUCLEOTIDE SEQUENCE [LARGE SCALE GENOMIC DNA]</scope>
    <source>
        <strain evidence="2">s54d21</strain>
    </source>
</reference>